<name>A0A8H7NFK1_BIOOC</name>
<gene>
    <name evidence="3" type="ORF">IM811_010455</name>
</gene>
<keyword evidence="1" id="KW-0175">Coiled coil</keyword>
<dbReference type="EMBL" id="JADCTT010000003">
    <property type="protein sequence ID" value="KAF9755014.1"/>
    <property type="molecule type" value="Genomic_DNA"/>
</dbReference>
<dbReference type="PANTHER" id="PTHR14778:SF2">
    <property type="entry name" value="KINETOCHORE-ASSOCIATED PROTEIN DSN1 HOMOLOG"/>
    <property type="match status" value="1"/>
</dbReference>
<dbReference type="Proteomes" id="UP000616885">
    <property type="component" value="Unassembled WGS sequence"/>
</dbReference>
<evidence type="ECO:0008006" key="5">
    <source>
        <dbReference type="Google" id="ProtNLM"/>
    </source>
</evidence>
<evidence type="ECO:0000256" key="2">
    <source>
        <dbReference type="SAM" id="MobiDB-lite"/>
    </source>
</evidence>
<sequence>MLNEASLILFLQCEVNKCEANPNYHKLSSCAGRIAVKSPIHRTQGENTTRIRILPNSHAIRGTTRHFLTPAANCVAEHLVTRLVLTDLLARAHHHPRQPPPPTTAQRLDLNAASNKPSMTTLVETRRALELLSMGNQQERRTSKRLAAPANLEQDGDFMFVRETKRVKTEEPEPPKRAGRGRPPKGRPPKEAKVIAEIPEEQEATPVAATTKSTTRKSARRKASEDVMPEEPAPKVQKTTTRRSTRHASEDVAVVEEVRAERTHTNGASNGRGRKKGKSTKAAREPEMVPVQEQAVQSAQISLPMSDTPIINRNKEMRKKGSNRRSSLGSRGRRASSLIESGQTAIPHREVNPAEFYKHIEEGLTETRRMKQLLTWCGERALAVKPAHGTKNSSIIHGARAIQDQLLKDFSVRSEFSDWFSRDEGPKAPVILKPNPRNIELDEKMAQLEANIQRLQEEKRAWQAMRKLPPEAPQLYSEEEISQITLPDFDLLDEDDGKIRGYLADQSNSFAALHAKTQNRLQTIRSSLEFEIDQLADNIHKLDQRVTVAGKEAEQILSLSAVRLREREERERRQAGTKDMPIMEVLRSLGSILPEGGG</sequence>
<proteinExistence type="predicted"/>
<dbReference type="GO" id="GO:0007059">
    <property type="term" value="P:chromosome segregation"/>
    <property type="evidence" value="ECO:0007669"/>
    <property type="project" value="InterPro"/>
</dbReference>
<comment type="caution">
    <text evidence="3">The sequence shown here is derived from an EMBL/GenBank/DDBJ whole genome shotgun (WGS) entry which is preliminary data.</text>
</comment>
<organism evidence="3 4">
    <name type="scientific">Bionectria ochroleuca</name>
    <name type="common">Gliocladium roseum</name>
    <dbReference type="NCBI Taxonomy" id="29856"/>
    <lineage>
        <taxon>Eukaryota</taxon>
        <taxon>Fungi</taxon>
        <taxon>Dikarya</taxon>
        <taxon>Ascomycota</taxon>
        <taxon>Pezizomycotina</taxon>
        <taxon>Sordariomycetes</taxon>
        <taxon>Hypocreomycetidae</taxon>
        <taxon>Hypocreales</taxon>
        <taxon>Bionectriaceae</taxon>
        <taxon>Clonostachys</taxon>
    </lineage>
</organism>
<reference evidence="3" key="1">
    <citation type="submission" date="2020-10" db="EMBL/GenBank/DDBJ databases">
        <title>High-Quality Genome Resource of Clonostachys rosea strain S41 by Oxford Nanopore Long-Read Sequencing.</title>
        <authorList>
            <person name="Wang H."/>
        </authorList>
    </citation>
    <scope>NUCLEOTIDE SEQUENCE</scope>
    <source>
        <strain evidence="3">S41</strain>
    </source>
</reference>
<dbReference type="GO" id="GO:0000444">
    <property type="term" value="C:MIS12/MIND type complex"/>
    <property type="evidence" value="ECO:0007669"/>
    <property type="project" value="InterPro"/>
</dbReference>
<feature type="compositionally biased region" description="Basic and acidic residues" evidence="2">
    <location>
        <begin position="160"/>
        <end position="176"/>
    </location>
</feature>
<dbReference type="Pfam" id="PF08202">
    <property type="entry name" value="MIS13"/>
    <property type="match status" value="1"/>
</dbReference>
<dbReference type="PANTHER" id="PTHR14778">
    <property type="entry name" value="KINETOCHORE-ASSOCIATED PROTEIN DSN1 HOMOLOG"/>
    <property type="match status" value="1"/>
</dbReference>
<feature type="compositionally biased region" description="Low complexity" evidence="2">
    <location>
        <begin position="324"/>
        <end position="338"/>
    </location>
</feature>
<dbReference type="GO" id="GO:0051301">
    <property type="term" value="P:cell division"/>
    <property type="evidence" value="ECO:0007669"/>
    <property type="project" value="InterPro"/>
</dbReference>
<accession>A0A8H7NFK1</accession>
<feature type="coiled-coil region" evidence="1">
    <location>
        <begin position="438"/>
        <end position="465"/>
    </location>
</feature>
<feature type="compositionally biased region" description="Basic residues" evidence="2">
    <location>
        <begin position="177"/>
        <end position="187"/>
    </location>
</feature>
<feature type="compositionally biased region" description="Basic residues" evidence="2">
    <location>
        <begin position="272"/>
        <end position="281"/>
    </location>
</feature>
<dbReference type="AlphaFoldDB" id="A0A8H7NFK1"/>
<feature type="region of interest" description="Disordered" evidence="2">
    <location>
        <begin position="313"/>
        <end position="341"/>
    </location>
</feature>
<evidence type="ECO:0000313" key="3">
    <source>
        <dbReference type="EMBL" id="KAF9755014.1"/>
    </source>
</evidence>
<protein>
    <recommendedName>
        <fullName evidence="5">Kinetochore protein mis13</fullName>
    </recommendedName>
</protein>
<dbReference type="InterPro" id="IPR013218">
    <property type="entry name" value="Dsn1/Mis13"/>
</dbReference>
<evidence type="ECO:0000256" key="1">
    <source>
        <dbReference type="SAM" id="Coils"/>
    </source>
</evidence>
<evidence type="ECO:0000313" key="4">
    <source>
        <dbReference type="Proteomes" id="UP000616885"/>
    </source>
</evidence>
<feature type="region of interest" description="Disordered" evidence="2">
    <location>
        <begin position="133"/>
        <end position="288"/>
    </location>
</feature>